<keyword evidence="1 3" id="KW-0732">Signal</keyword>
<dbReference type="SMART" id="SM01360">
    <property type="entry name" value="A2M"/>
    <property type="match status" value="1"/>
</dbReference>
<dbReference type="SMART" id="SM01359">
    <property type="entry name" value="A2M_N_2"/>
    <property type="match status" value="1"/>
</dbReference>
<dbReference type="Gene3D" id="1.50.10.20">
    <property type="match status" value="1"/>
</dbReference>
<organism evidence="6 7">
    <name type="scientific">Plectus sambesii</name>
    <dbReference type="NCBI Taxonomy" id="2011161"/>
    <lineage>
        <taxon>Eukaryota</taxon>
        <taxon>Metazoa</taxon>
        <taxon>Ecdysozoa</taxon>
        <taxon>Nematoda</taxon>
        <taxon>Chromadorea</taxon>
        <taxon>Plectida</taxon>
        <taxon>Plectina</taxon>
        <taxon>Plectoidea</taxon>
        <taxon>Plectidae</taxon>
        <taxon>Plectus</taxon>
    </lineage>
</organism>
<dbReference type="InterPro" id="IPR050473">
    <property type="entry name" value="A2M/Complement_sys"/>
</dbReference>
<evidence type="ECO:0000256" key="1">
    <source>
        <dbReference type="ARBA" id="ARBA00022729"/>
    </source>
</evidence>
<dbReference type="GO" id="GO:0004866">
    <property type="term" value="F:endopeptidase inhibitor activity"/>
    <property type="evidence" value="ECO:0007669"/>
    <property type="project" value="InterPro"/>
</dbReference>
<dbReference type="PANTHER" id="PTHR11412:SF136">
    <property type="entry name" value="CD109 ANTIGEN"/>
    <property type="match status" value="1"/>
</dbReference>
<dbReference type="Gene3D" id="2.60.40.1930">
    <property type="match status" value="1"/>
</dbReference>
<dbReference type="InterPro" id="IPR008930">
    <property type="entry name" value="Terpenoid_cyclase/PrenylTrfase"/>
</dbReference>
<dbReference type="InterPro" id="IPR001599">
    <property type="entry name" value="Macroglobln_a2"/>
</dbReference>
<evidence type="ECO:0000259" key="5">
    <source>
        <dbReference type="SMART" id="SM01360"/>
    </source>
</evidence>
<feature type="signal peptide" evidence="3">
    <location>
        <begin position="1"/>
        <end position="22"/>
    </location>
</feature>
<dbReference type="Proteomes" id="UP000887566">
    <property type="component" value="Unplaced"/>
</dbReference>
<dbReference type="Pfam" id="PF00207">
    <property type="entry name" value="A2M"/>
    <property type="match status" value="1"/>
</dbReference>
<feature type="domain" description="Alpha-2-macroglobulin" evidence="5">
    <location>
        <begin position="449"/>
        <end position="557"/>
    </location>
</feature>
<dbReference type="WBParaSite" id="PSAMB.scaffold1067size60377.g10986.t2">
    <property type="protein sequence ID" value="PSAMB.scaffold1067size60377.g10986.t2"/>
    <property type="gene ID" value="PSAMB.scaffold1067size60377.g10986"/>
</dbReference>
<proteinExistence type="predicted"/>
<keyword evidence="6" id="KW-1185">Reference proteome</keyword>
<dbReference type="Pfam" id="PF07703">
    <property type="entry name" value="A2M_BRD"/>
    <property type="match status" value="1"/>
</dbReference>
<dbReference type="InterPro" id="IPR011625">
    <property type="entry name" value="A2M_N_BRD"/>
</dbReference>
<dbReference type="Gene3D" id="6.20.50.160">
    <property type="match status" value="1"/>
</dbReference>
<sequence length="1456" mass="162740">MKMHFLALLAGAWSSVIDIGDCMRTDGTAGEGAVTLTGTVRDRGSGDAESTQTDIDLAKPGFELVPLRPGFTLPKTTLPILVRGLGGRFDGNGSIELNGTCVTQETEIFELYRLGADIGDLIPIDIQDNAQQCAVIIFTAQRIIGNRRSRPVTLAVPSLEGTGSLKFGLIALTDFTSATYTVRQPFQATVPADVASQMMFMVICNEHDIAKSGRVRDDGVISFEITEVMVPQCVLYVYKTDGAPVTDMIQFYVRSECPYHLRASGDKIAPAENVTLTISGGRNGLATIQAIDERLSYLLPNNFGQSYQTTDWDIAFFDKLELKYDQVRVMNFLDTTVIDNTLMSVCMHAGRLWWQRKEECLLFTSSSSEISNMCQAKFRSVCNNTGPAPTANTICDQRDAGRCEQHFESQQVLPSLGARPGNSLNDIGLDSKPAAPKLESVVRELFPEVWLFNDYSLNENGQAAVALTAPDTITRCENGQAAVALTAPDTITRWSFLPYFWTPGKLATCQGKSLTMTSYKKVHMIVDLPKHVYINESLTAKVTVFGDSIDQELRMSICFDGLGRSVCGDMGADGELGQPTYTRIILSPERASDSKTYSLKFLKKGPSVLTFALRTESALPGVYHCRVGELLDRVQLTINVAERSDIDEHYQRLILNPSKPLTRYTRLQSDGTAFNEDIAEEDLEPLPDIIEYYESRSRNTVNVLQTHVASNLLGMETLHSISVEVSRFLANNIPDSLLESSSRRKRAVEQRRNAFLTDILKDLSAALYKFKALQLSSTGDQNAPLLEVVENNIGVLLSEVLSFSDCHQNSVDCGFAQKSQPLSTDARSLVLSTLTTSLLCEADFDETMVCGALKFIMNQLEKSSLPVPDFDDQIDLSRDDDKMWFWKAMILRLSQDCGSYLCVRNDRTWLRLYKEFYQIDDNMRFDQRTIAAVAYMGTNSTRELMRTRMLAMKREDGTPYWTTGASITDDPTTTASSWTDRLWRRFNDLLGRKMRKSGDILVNALGMLALTDADTDNRLDMDDLADWLYEQQHEGGTYENALDTYFASRALYEYRAKKEGDKLRENLSIDIQCRGCRNTFVNVTESSSLVFIPTTVRNFTIVSTGLGKIKVGVRVLATRRQRTRRHSKDDVYYPVHMSAMQERVVDGIVRQQICLEVSSAMLDTIEITHGLFTGYTTTQQLFNIIPNSPSKAGMKLVRPIEISGYAVHFVLTGLTPNEEQCYEVGIKEPSSSHEPDQLAPIAVTARHPVYDVIGQHFLSHPDRTKRSSVGGQGEQAVDSVCFDGGNCACAETSCKVMCKQCTKIDPNNLIAELCRDNAFGAIVEFMSEKSATVDGAEYAVLNASIKHWTTDFTEPIPIMVEFWLRKCNVRCLADPIMTRVGYYYFIGGTMDGWISDQSAKYHYVMRSEDRLEVLFDRECESKNILSMVTGLVDYERRCTQCKKSNDSVTDCLRRHR</sequence>
<feature type="chain" id="PRO_5036734960" evidence="3">
    <location>
        <begin position="23"/>
        <end position="1456"/>
    </location>
</feature>
<dbReference type="PANTHER" id="PTHR11412">
    <property type="entry name" value="MACROGLOBULIN / COMPLEMENT"/>
    <property type="match status" value="1"/>
</dbReference>
<accession>A0A914UJT4</accession>
<reference evidence="7" key="1">
    <citation type="submission" date="2022-11" db="UniProtKB">
        <authorList>
            <consortium name="WormBaseParasite"/>
        </authorList>
    </citation>
    <scope>IDENTIFICATION</scope>
</reference>
<keyword evidence="2" id="KW-0882">Thioester bond</keyword>
<evidence type="ECO:0000256" key="2">
    <source>
        <dbReference type="ARBA" id="ARBA00022966"/>
    </source>
</evidence>
<evidence type="ECO:0000313" key="7">
    <source>
        <dbReference type="WBParaSite" id="PSAMB.scaffold1067size60377.g10986.t2"/>
    </source>
</evidence>
<evidence type="ECO:0000256" key="3">
    <source>
        <dbReference type="SAM" id="SignalP"/>
    </source>
</evidence>
<dbReference type="PROSITE" id="PS00018">
    <property type="entry name" value="EF_HAND_1"/>
    <property type="match status" value="1"/>
</dbReference>
<name>A0A914UJT4_9BILA</name>
<dbReference type="SUPFAM" id="SSF48239">
    <property type="entry name" value="Terpenoid cyclases/Protein prenyltransferases"/>
    <property type="match status" value="2"/>
</dbReference>
<protein>
    <submittedName>
        <fullName evidence="7">Alpha-2-macroglobulin domain-containing protein</fullName>
    </submittedName>
</protein>
<dbReference type="Gene3D" id="2.20.130.20">
    <property type="match status" value="1"/>
</dbReference>
<evidence type="ECO:0000259" key="4">
    <source>
        <dbReference type="SMART" id="SM01359"/>
    </source>
</evidence>
<evidence type="ECO:0000313" key="6">
    <source>
        <dbReference type="Proteomes" id="UP000887566"/>
    </source>
</evidence>
<dbReference type="InterPro" id="IPR018247">
    <property type="entry name" value="EF_Hand_1_Ca_BS"/>
</dbReference>
<feature type="domain" description="Alpha-2-macroglobulin bait region" evidence="4">
    <location>
        <begin position="170"/>
        <end position="298"/>
    </location>
</feature>